<dbReference type="OrthoDB" id="45421at2759"/>
<feature type="compositionally biased region" description="Polar residues" evidence="1">
    <location>
        <begin position="21"/>
        <end position="34"/>
    </location>
</feature>
<evidence type="ECO:0000313" key="2">
    <source>
        <dbReference type="EMBL" id="URE22791.1"/>
    </source>
</evidence>
<organism evidence="2 3">
    <name type="scientific">Musa troglodytarum</name>
    <name type="common">fe'i banana</name>
    <dbReference type="NCBI Taxonomy" id="320322"/>
    <lineage>
        <taxon>Eukaryota</taxon>
        <taxon>Viridiplantae</taxon>
        <taxon>Streptophyta</taxon>
        <taxon>Embryophyta</taxon>
        <taxon>Tracheophyta</taxon>
        <taxon>Spermatophyta</taxon>
        <taxon>Magnoliopsida</taxon>
        <taxon>Liliopsida</taxon>
        <taxon>Zingiberales</taxon>
        <taxon>Musaceae</taxon>
        <taxon>Musa</taxon>
    </lineage>
</organism>
<reference evidence="2" key="1">
    <citation type="submission" date="2022-05" db="EMBL/GenBank/DDBJ databases">
        <title>The Musa troglodytarum L. genome provides insights into the mechanism of non-climacteric behaviour and enrichment of carotenoids.</title>
        <authorList>
            <person name="Wang J."/>
        </authorList>
    </citation>
    <scope>NUCLEOTIDE SEQUENCE</scope>
    <source>
        <tissue evidence="2">Leaf</tissue>
    </source>
</reference>
<feature type="compositionally biased region" description="Low complexity" evidence="1">
    <location>
        <begin position="43"/>
        <end position="63"/>
    </location>
</feature>
<sequence>MLPRRTRCARSAKTGSWWGKESSSCRAPTSTMRTASCRGWGSGTPAPSAGSSCRPTTPSTRSGRQGGQVASSPTTTTTTTTRSSGLILKCYPKLNAG</sequence>
<dbReference type="Proteomes" id="UP001055439">
    <property type="component" value="Chromosome 8"/>
</dbReference>
<protein>
    <submittedName>
        <fullName evidence="2">RING</fullName>
    </submittedName>
</protein>
<proteinExistence type="predicted"/>
<name>A0A9E7KMK1_9LILI</name>
<feature type="compositionally biased region" description="Basic residues" evidence="1">
    <location>
        <begin position="1"/>
        <end position="10"/>
    </location>
</feature>
<evidence type="ECO:0000256" key="1">
    <source>
        <dbReference type="SAM" id="MobiDB-lite"/>
    </source>
</evidence>
<accession>A0A9E7KMK1</accession>
<evidence type="ECO:0000313" key="3">
    <source>
        <dbReference type="Proteomes" id="UP001055439"/>
    </source>
</evidence>
<dbReference type="AlphaFoldDB" id="A0A9E7KMK1"/>
<feature type="region of interest" description="Disordered" evidence="1">
    <location>
        <begin position="1"/>
        <end position="83"/>
    </location>
</feature>
<keyword evidence="3" id="KW-1185">Reference proteome</keyword>
<gene>
    <name evidence="2" type="ORF">MUK42_16354</name>
</gene>
<dbReference type="EMBL" id="CP097510">
    <property type="protein sequence ID" value="URE22791.1"/>
    <property type="molecule type" value="Genomic_DNA"/>
</dbReference>